<dbReference type="PROSITE" id="PS50927">
    <property type="entry name" value="BULB_LECTIN"/>
    <property type="match status" value="1"/>
</dbReference>
<dbReference type="Gene3D" id="2.90.10.10">
    <property type="entry name" value="Bulb-type lectin domain"/>
    <property type="match status" value="1"/>
</dbReference>
<accession>A0A3E0VSA8</accession>
<dbReference type="OrthoDB" id="516973at2"/>
<feature type="signal peptide" evidence="1">
    <location>
        <begin position="1"/>
        <end position="30"/>
    </location>
</feature>
<reference evidence="3 4" key="1">
    <citation type="submission" date="2017-04" db="EMBL/GenBank/DDBJ databases">
        <title>Comparative genome analysis of Subtercola boreus.</title>
        <authorList>
            <person name="Cho Y.-J."/>
            <person name="Cho A."/>
            <person name="Kim O.-S."/>
            <person name="Lee J.-I."/>
        </authorList>
    </citation>
    <scope>NUCLEOTIDE SEQUENCE [LARGE SCALE GENOMIC DNA]</scope>
    <source>
        <strain evidence="3 4">P27479</strain>
    </source>
</reference>
<feature type="domain" description="Bulb-type lectin" evidence="2">
    <location>
        <begin position="1"/>
        <end position="118"/>
    </location>
</feature>
<proteinExistence type="predicted"/>
<dbReference type="InterPro" id="IPR001480">
    <property type="entry name" value="Bulb-type_lectin_dom"/>
</dbReference>
<dbReference type="InterPro" id="IPR036426">
    <property type="entry name" value="Bulb-type_lectin_dom_sf"/>
</dbReference>
<protein>
    <recommendedName>
        <fullName evidence="2">Bulb-type lectin domain-containing protein</fullName>
    </recommendedName>
</protein>
<dbReference type="EMBL" id="NBXB01000041">
    <property type="protein sequence ID" value="RFA12505.1"/>
    <property type="molecule type" value="Genomic_DNA"/>
</dbReference>
<dbReference type="AlphaFoldDB" id="A0A3E0VSA8"/>
<dbReference type="RefSeq" id="WP_116412600.1">
    <property type="nucleotide sequence ID" value="NZ_NBXB01000041.1"/>
</dbReference>
<feature type="chain" id="PRO_5017680669" description="Bulb-type lectin domain-containing protein" evidence="1">
    <location>
        <begin position="31"/>
        <end position="156"/>
    </location>
</feature>
<dbReference type="Proteomes" id="UP000256541">
    <property type="component" value="Unassembled WGS sequence"/>
</dbReference>
<gene>
    <name evidence="3" type="ORF">B7R22_15405</name>
</gene>
<dbReference type="SMART" id="SM00108">
    <property type="entry name" value="B_lectin"/>
    <property type="match status" value="1"/>
</dbReference>
<evidence type="ECO:0000259" key="2">
    <source>
        <dbReference type="PROSITE" id="PS50927"/>
    </source>
</evidence>
<evidence type="ECO:0000256" key="1">
    <source>
        <dbReference type="SAM" id="SignalP"/>
    </source>
</evidence>
<sequence>MKKHIRALIAAPLISTVLVAGALVPQAAHADGTLAEYKWSSASGFVEYGLGGFWVESRTDNSKLVFQTDGNRVLYNDSGRALWHSQTHGRGASKISLQSDGNVVIYRADNVPLWASGVSRSVPSGTWDLVLLGTASAPTINERNLLTGGKDYWRIP</sequence>
<evidence type="ECO:0000313" key="4">
    <source>
        <dbReference type="Proteomes" id="UP000256541"/>
    </source>
</evidence>
<evidence type="ECO:0000313" key="3">
    <source>
        <dbReference type="EMBL" id="RFA12505.1"/>
    </source>
</evidence>
<dbReference type="SUPFAM" id="SSF51110">
    <property type="entry name" value="alpha-D-mannose-specific plant lectins"/>
    <property type="match status" value="1"/>
</dbReference>
<name>A0A3E0VSA8_9MICO</name>
<comment type="caution">
    <text evidence="3">The sequence shown here is derived from an EMBL/GenBank/DDBJ whole genome shotgun (WGS) entry which is preliminary data.</text>
</comment>
<keyword evidence="1" id="KW-0732">Signal</keyword>
<organism evidence="3 4">
    <name type="scientific">Subtercola boreus</name>
    <dbReference type="NCBI Taxonomy" id="120213"/>
    <lineage>
        <taxon>Bacteria</taxon>
        <taxon>Bacillati</taxon>
        <taxon>Actinomycetota</taxon>
        <taxon>Actinomycetes</taxon>
        <taxon>Micrococcales</taxon>
        <taxon>Microbacteriaceae</taxon>
        <taxon>Subtercola</taxon>
    </lineage>
</organism>